<proteinExistence type="predicted"/>
<dbReference type="GO" id="GO:0006892">
    <property type="term" value="P:post-Golgi vesicle-mediated transport"/>
    <property type="evidence" value="ECO:0007669"/>
    <property type="project" value="TreeGrafter"/>
</dbReference>
<dbReference type="OrthoDB" id="9757947at2"/>
<sequence>MKKITLMLLLFFACFSVQAQISYEASPNYAKLFDITYDATVRNKMYARTNNNHILVSLNNGANWDLLYSYPETESINNMKLVPGNTALSFTTNEGIHILDLATVSLTHFYATPDNNVDGASPSIMGNYSVYNADGTTLLVITSFRIGFANFSKVFYTSNSGADWNEVYYTVNNDNVFIQNVAISPNNPSKLVMARGNGNSGIIGGVWISTNAGTSWTERIPGVTLEPIAFHPTNADEILIGSSIGFGEHAENLYKSTDGGLTWNSVPITWTEQTLNNIVKIVYNPGSPNHILILEENEIVTSNDGGVTWNNSVYDQNSTVYSYGTAASFNPFDANQVIITTDYFPQISNDGGQTLNQIAAPFHNVISVAVSNVGNTEHLYYGSQGGYFHKDFTAGTNIGYNTQPATEYNPRRNYLIADKTMAGRVFIFSSLGFFGAKLYVSTDYGVTRTEILNTFADDVRAITIDPTNSQIAYISLRNGDSSTMFKIDISNPDNAVATEIITPGEYSEGLGNGVVTGIIISAIDSNILYIAQRDKFYQSTNGGTTWVEKISGLDNLSGNTILNLAANPFAANEFTLATNIGIYKTVDAGENWAVLLNGEPVNQLTYSPTTAGVLVATTHSSISSDATIRLSIDNGQNWATISNATLQYIQSNAFDYTFTGNTLNAYIATSDLGVLKFVIADITLGTGFPTLPNNSISLYPNPASDYVHVTVSHSTGALESVTIFSVTGQKVLESKTADFSISGLSKGIYFVKVTAENGKTFVQKLIKK</sequence>
<dbReference type="InterPro" id="IPR050310">
    <property type="entry name" value="VPS10-sortilin"/>
</dbReference>
<dbReference type="InterPro" id="IPR026444">
    <property type="entry name" value="Secre_tail"/>
</dbReference>
<gene>
    <name evidence="4" type="ORF">FK004_06150</name>
</gene>
<organism evidence="4 5">
    <name type="scientific">Flavobacterium kingsejongi</name>
    <dbReference type="NCBI Taxonomy" id="1678728"/>
    <lineage>
        <taxon>Bacteria</taxon>
        <taxon>Pseudomonadati</taxon>
        <taxon>Bacteroidota</taxon>
        <taxon>Flavobacteriia</taxon>
        <taxon>Flavobacteriales</taxon>
        <taxon>Flavobacteriaceae</taxon>
        <taxon>Flavobacterium</taxon>
    </lineage>
</organism>
<feature type="domain" description="Secretion system C-terminal sorting" evidence="3">
    <location>
        <begin position="698"/>
        <end position="766"/>
    </location>
</feature>
<dbReference type="SUPFAM" id="SSF110296">
    <property type="entry name" value="Oligoxyloglucan reducing end-specific cellobiohydrolase"/>
    <property type="match status" value="3"/>
</dbReference>
<protein>
    <recommendedName>
        <fullName evidence="3">Secretion system C-terminal sorting domain-containing protein</fullName>
    </recommendedName>
</protein>
<dbReference type="KEGG" id="fki:FK004_06150"/>
<dbReference type="EMBL" id="CP020919">
    <property type="protein sequence ID" value="AWG24840.1"/>
    <property type="molecule type" value="Genomic_DNA"/>
</dbReference>
<evidence type="ECO:0000313" key="4">
    <source>
        <dbReference type="EMBL" id="AWG24840.1"/>
    </source>
</evidence>
<dbReference type="Proteomes" id="UP000244677">
    <property type="component" value="Chromosome"/>
</dbReference>
<accession>A0A2S1LM50</accession>
<dbReference type="GO" id="GO:0016020">
    <property type="term" value="C:membrane"/>
    <property type="evidence" value="ECO:0007669"/>
    <property type="project" value="TreeGrafter"/>
</dbReference>
<dbReference type="Pfam" id="PF18962">
    <property type="entry name" value="Por_Secre_tail"/>
    <property type="match status" value="1"/>
</dbReference>
<feature type="signal peptide" evidence="2">
    <location>
        <begin position="1"/>
        <end position="19"/>
    </location>
</feature>
<evidence type="ECO:0000256" key="2">
    <source>
        <dbReference type="SAM" id="SignalP"/>
    </source>
</evidence>
<dbReference type="AlphaFoldDB" id="A0A2S1LM50"/>
<dbReference type="RefSeq" id="WP_108736468.1">
    <property type="nucleotide sequence ID" value="NZ_CP020919.1"/>
</dbReference>
<name>A0A2S1LM50_9FLAO</name>
<evidence type="ECO:0000259" key="3">
    <source>
        <dbReference type="Pfam" id="PF18962"/>
    </source>
</evidence>
<dbReference type="NCBIfam" id="TIGR04183">
    <property type="entry name" value="Por_Secre_tail"/>
    <property type="match status" value="1"/>
</dbReference>
<reference evidence="4 5" key="1">
    <citation type="submission" date="2017-04" db="EMBL/GenBank/DDBJ databases">
        <title>Complete genome sequence of Flavobacterium kingsejong AJ004.</title>
        <authorList>
            <person name="Lee P.C."/>
        </authorList>
    </citation>
    <scope>NUCLEOTIDE SEQUENCE [LARGE SCALE GENOMIC DNA]</scope>
    <source>
        <strain evidence="4 5">AJ004</strain>
    </source>
</reference>
<feature type="chain" id="PRO_5015689961" description="Secretion system C-terminal sorting domain-containing protein" evidence="2">
    <location>
        <begin position="20"/>
        <end position="768"/>
    </location>
</feature>
<dbReference type="Gene3D" id="2.130.10.10">
    <property type="entry name" value="YVTN repeat-like/Quinoprotein amine dehydrogenase"/>
    <property type="match status" value="4"/>
</dbReference>
<keyword evidence="5" id="KW-1185">Reference proteome</keyword>
<evidence type="ECO:0000256" key="1">
    <source>
        <dbReference type="ARBA" id="ARBA00022729"/>
    </source>
</evidence>
<dbReference type="PANTHER" id="PTHR12106">
    <property type="entry name" value="SORTILIN RELATED"/>
    <property type="match status" value="1"/>
</dbReference>
<dbReference type="InterPro" id="IPR015943">
    <property type="entry name" value="WD40/YVTN_repeat-like_dom_sf"/>
</dbReference>
<dbReference type="PANTHER" id="PTHR12106:SF27">
    <property type="entry name" value="SORTILIN-RELATED RECEPTOR"/>
    <property type="match status" value="1"/>
</dbReference>
<keyword evidence="1 2" id="KW-0732">Signal</keyword>
<evidence type="ECO:0000313" key="5">
    <source>
        <dbReference type="Proteomes" id="UP000244677"/>
    </source>
</evidence>